<organism evidence="6 7">
    <name type="scientific">Rhinolophus ferrumequinum</name>
    <name type="common">Greater horseshoe bat</name>
    <dbReference type="NCBI Taxonomy" id="59479"/>
    <lineage>
        <taxon>Eukaryota</taxon>
        <taxon>Metazoa</taxon>
        <taxon>Chordata</taxon>
        <taxon>Craniata</taxon>
        <taxon>Vertebrata</taxon>
        <taxon>Euteleostomi</taxon>
        <taxon>Mammalia</taxon>
        <taxon>Eutheria</taxon>
        <taxon>Laurasiatheria</taxon>
        <taxon>Chiroptera</taxon>
        <taxon>Yinpterochiroptera</taxon>
        <taxon>Rhinolophoidea</taxon>
        <taxon>Rhinolophidae</taxon>
        <taxon>Rhinolophinae</taxon>
        <taxon>Rhinolophus</taxon>
    </lineage>
</organism>
<name>A0A7J7SLP9_RHIFE</name>
<feature type="compositionally biased region" description="Acidic residues" evidence="4">
    <location>
        <begin position="61"/>
        <end position="74"/>
    </location>
</feature>
<feature type="compositionally biased region" description="Basic and acidic residues" evidence="4">
    <location>
        <begin position="200"/>
        <end position="209"/>
    </location>
</feature>
<evidence type="ECO:0000256" key="4">
    <source>
        <dbReference type="SAM" id="MobiDB-lite"/>
    </source>
</evidence>
<feature type="compositionally biased region" description="Low complexity" evidence="4">
    <location>
        <begin position="571"/>
        <end position="610"/>
    </location>
</feature>
<comment type="caution">
    <text evidence="6">The sequence shown here is derived from an EMBL/GenBank/DDBJ whole genome shotgun (WGS) entry which is preliminary data.</text>
</comment>
<feature type="compositionally biased region" description="Basic and acidic residues" evidence="4">
    <location>
        <begin position="98"/>
        <end position="117"/>
    </location>
</feature>
<accession>A0A7J7SLP9</accession>
<feature type="compositionally biased region" description="Basic and acidic residues" evidence="4">
    <location>
        <begin position="645"/>
        <end position="659"/>
    </location>
</feature>
<feature type="compositionally biased region" description="Basic and acidic residues" evidence="4">
    <location>
        <begin position="709"/>
        <end position="726"/>
    </location>
</feature>
<feature type="compositionally biased region" description="Basic and acidic residues" evidence="4">
    <location>
        <begin position="368"/>
        <end position="389"/>
    </location>
</feature>
<proteinExistence type="predicted"/>
<evidence type="ECO:0000256" key="3">
    <source>
        <dbReference type="ARBA" id="ARBA00022833"/>
    </source>
</evidence>
<evidence type="ECO:0000313" key="6">
    <source>
        <dbReference type="EMBL" id="KAF6289376.1"/>
    </source>
</evidence>
<dbReference type="AlphaFoldDB" id="A0A7J7SLP9"/>
<dbReference type="Pfam" id="PF18044">
    <property type="entry name" value="zf-CCCH_4"/>
    <property type="match status" value="1"/>
</dbReference>
<evidence type="ECO:0000256" key="1">
    <source>
        <dbReference type="ARBA" id="ARBA00022723"/>
    </source>
</evidence>
<feature type="domain" description="E3 ligase CCCH-type zinc finger" evidence="5">
    <location>
        <begin position="244"/>
        <end position="259"/>
    </location>
</feature>
<keyword evidence="1" id="KW-0479">Metal-binding</keyword>
<feature type="compositionally biased region" description="Basic and acidic residues" evidence="4">
    <location>
        <begin position="1"/>
        <end position="14"/>
    </location>
</feature>
<protein>
    <submittedName>
        <fullName evidence="6">Zinc finger CCCH-type containing 18</fullName>
    </submittedName>
</protein>
<feature type="compositionally biased region" description="Basic and acidic residues" evidence="4">
    <location>
        <begin position="548"/>
        <end position="557"/>
    </location>
</feature>
<sequence>MDVAESPERDPRSPEDEEEEQQGLSDDDILRESGSDQDLDGAGGRASDLEDEESAAPGLSQEEESRSEEEDQERDSEAQEVVRGPTSPPRAEAGYGGEEDRTSDLRDEASSVTRELDEHELDYDEEVPEEPAPAGQEDEAEKAGAEEDEEKGEGAAGEEGKAGVHSVQDTQPLEAAKEKKKDDDGEIDDGEIDDDDLEEGEVKDPSDRKVRPRPTCRFFMKDVVTPLSTLLPPISNSIPFRDQVKGNCTWGMNCRFIHPGVNDKGNYSLITKAEPFPPNGAPPLGPHPLMPANPWGGPVVDEILPPPPPEPPTESAWERGLRHAKEVLKKATIRKEQEPDFEEKRFTMTIGEDEREFDKENEVFRDWNYRITRDVRDTTRQAEPPKKETASTGPQVKRADEWKDPWRRSKSPKKKLGLSVSPSRARRRRKTSASSASASNSSRSSSRSSSYSGSGSSRSRSRSSSYSSYSSRSSRHSSFSGSRSRSRSFSSSPSPSPTPSPHRPSIRTKGEPAPPPGKAGEKAVKKPAPPPAPPQAPKTTAPAPESAKPGDPREARRRERQARTPPRRRTVSGSGSGSSYSGSSSRSRSLSVSSVSSVSSATSSSSSVHSVDSDDMYADLASPVSSASSRSPTPAQTKKEKGKSKKEDGVKEEKRKRDSSTQPPKSSKPSTGGKSTQQPSTPQQAPPGQPQQGAFVAHKEIKLTLLNKAADKGSRKRYEPSDKDRQSPPAKRANLSPDRGSRDRKSGGRLGSPKPERQRGQNSKAPVALPDRKRQLSPQSKSSSKVTSVPGKASDAGTATSTGTKSGKASTLSRREELLKQLKAVEDAIARKRAKIPGKV</sequence>
<evidence type="ECO:0000256" key="2">
    <source>
        <dbReference type="ARBA" id="ARBA00022771"/>
    </source>
</evidence>
<evidence type="ECO:0000313" key="7">
    <source>
        <dbReference type="Proteomes" id="UP000585614"/>
    </source>
</evidence>
<feature type="compositionally biased region" description="Low complexity" evidence="4">
    <location>
        <begin position="777"/>
        <end position="811"/>
    </location>
</feature>
<dbReference type="GO" id="GO:0071011">
    <property type="term" value="C:precatalytic spliceosome"/>
    <property type="evidence" value="ECO:0007669"/>
    <property type="project" value="TreeGrafter"/>
</dbReference>
<keyword evidence="3" id="KW-0862">Zinc</keyword>
<feature type="compositionally biased region" description="Low complexity" evidence="4">
    <location>
        <begin position="660"/>
        <end position="683"/>
    </location>
</feature>
<feature type="region of interest" description="Disordered" evidence="4">
    <location>
        <begin position="368"/>
        <end position="814"/>
    </location>
</feature>
<feature type="compositionally biased region" description="Acidic residues" evidence="4">
    <location>
        <begin position="136"/>
        <end position="151"/>
    </location>
</feature>
<dbReference type="GO" id="GO:0008270">
    <property type="term" value="F:zinc ion binding"/>
    <property type="evidence" value="ECO:0007669"/>
    <property type="project" value="UniProtKB-KW"/>
</dbReference>
<feature type="compositionally biased region" description="Acidic residues" evidence="4">
    <location>
        <begin position="15"/>
        <end position="27"/>
    </location>
</feature>
<feature type="compositionally biased region" description="Pro residues" evidence="4">
    <location>
        <begin position="527"/>
        <end position="536"/>
    </location>
</feature>
<feature type="compositionally biased region" description="Low complexity" evidence="4">
    <location>
        <begin position="432"/>
        <end position="493"/>
    </location>
</feature>
<feature type="region of interest" description="Disordered" evidence="4">
    <location>
        <begin position="1"/>
        <end position="212"/>
    </location>
</feature>
<gene>
    <name evidence="6" type="ORF">mRhiFer1_018570</name>
</gene>
<dbReference type="InterPro" id="IPR052647">
    <property type="entry name" value="Zinc_finger_CCCH-type"/>
</dbReference>
<feature type="compositionally biased region" description="Low complexity" evidence="4">
    <location>
        <begin position="621"/>
        <end position="635"/>
    </location>
</feature>
<evidence type="ECO:0000259" key="5">
    <source>
        <dbReference type="Pfam" id="PF18044"/>
    </source>
</evidence>
<dbReference type="PANTHER" id="PTHR46582:SF1">
    <property type="entry name" value="ZINC FINGER CCCH DOMAIN-CONTAINING PROTEIN 18"/>
    <property type="match status" value="1"/>
</dbReference>
<keyword evidence="2" id="KW-0863">Zinc-finger</keyword>
<dbReference type="PANTHER" id="PTHR46582">
    <property type="entry name" value="ZINC FINGER CCCH DOMAIN-CONTAINING PROTEIN 18"/>
    <property type="match status" value="1"/>
</dbReference>
<dbReference type="InterPro" id="IPR041367">
    <property type="entry name" value="Znf-CCCH_4"/>
</dbReference>
<reference evidence="6 7" key="1">
    <citation type="journal article" date="2020" name="Nature">
        <title>Six reference-quality genomes reveal evolution of bat adaptations.</title>
        <authorList>
            <person name="Jebb D."/>
            <person name="Huang Z."/>
            <person name="Pippel M."/>
            <person name="Hughes G.M."/>
            <person name="Lavrichenko K."/>
            <person name="Devanna P."/>
            <person name="Winkler S."/>
            <person name="Jermiin L.S."/>
            <person name="Skirmuntt E.C."/>
            <person name="Katzourakis A."/>
            <person name="Burkitt-Gray L."/>
            <person name="Ray D.A."/>
            <person name="Sullivan K.A.M."/>
            <person name="Roscito J.G."/>
            <person name="Kirilenko B.M."/>
            <person name="Davalos L.M."/>
            <person name="Corthals A.P."/>
            <person name="Power M.L."/>
            <person name="Jones G."/>
            <person name="Ransome R.D."/>
            <person name="Dechmann D.K.N."/>
            <person name="Locatelli A.G."/>
            <person name="Puechmaille S.J."/>
            <person name="Fedrigo O."/>
            <person name="Jarvis E.D."/>
            <person name="Hiller M."/>
            <person name="Vernes S.C."/>
            <person name="Myers E.W."/>
            <person name="Teeling E.C."/>
        </authorList>
    </citation>
    <scope>NUCLEOTIDE SEQUENCE [LARGE SCALE GENOMIC DNA]</scope>
    <source>
        <strain evidence="6">MRhiFer1</strain>
        <tissue evidence="6">Lung</tissue>
    </source>
</reference>
<dbReference type="EMBL" id="JACAGC010000022">
    <property type="protein sequence ID" value="KAF6289376.1"/>
    <property type="molecule type" value="Genomic_DNA"/>
</dbReference>
<dbReference type="GO" id="GO:0003723">
    <property type="term" value="F:RNA binding"/>
    <property type="evidence" value="ECO:0007669"/>
    <property type="project" value="TreeGrafter"/>
</dbReference>
<feature type="compositionally biased region" description="Acidic residues" evidence="4">
    <location>
        <begin position="118"/>
        <end position="129"/>
    </location>
</feature>
<dbReference type="Proteomes" id="UP000585614">
    <property type="component" value="Unassembled WGS sequence"/>
</dbReference>
<feature type="compositionally biased region" description="Acidic residues" evidence="4">
    <location>
        <begin position="184"/>
        <end position="199"/>
    </location>
</feature>
<feature type="compositionally biased region" description="Basic and acidic residues" evidence="4">
    <location>
        <begin position="397"/>
        <end position="407"/>
    </location>
</feature>